<proteinExistence type="predicted"/>
<reference evidence="6 7" key="1">
    <citation type="submission" date="2022-05" db="EMBL/GenBank/DDBJ databases">
        <authorList>
            <consortium name="Genoscope - CEA"/>
            <person name="William W."/>
        </authorList>
    </citation>
    <scope>NUCLEOTIDE SEQUENCE [LARGE SCALE GENOMIC DNA]</scope>
</reference>
<evidence type="ECO:0000259" key="5">
    <source>
        <dbReference type="PROSITE" id="PS50262"/>
    </source>
</evidence>
<evidence type="ECO:0000256" key="4">
    <source>
        <dbReference type="ARBA" id="ARBA00023136"/>
    </source>
</evidence>
<comment type="subcellular location">
    <subcellularLocation>
        <location evidence="1">Membrane</location>
    </subcellularLocation>
</comment>
<sequence length="175" mass="19642">MQHSTGEGEIVYVNGIGNCFIGAIVFETKSMGRTVDYLIDVNMAMSDLLFPIFTIPRILTDLYAVYWLIDGPSGLALCKLCYFLQESFLSCSLQEFSFKSCTVLVCSFTPYQQVIHNDCTGYPADRFSTAYQKTSEPEVIPKGIRKNPTLQTGCSNVRVKPHLVSHRDFTKVNVQ</sequence>
<keyword evidence="3" id="KW-1133">Transmembrane helix</keyword>
<evidence type="ECO:0000313" key="6">
    <source>
        <dbReference type="EMBL" id="CAH3014461.1"/>
    </source>
</evidence>
<keyword evidence="4" id="KW-0472">Membrane</keyword>
<comment type="caution">
    <text evidence="6">The sequence shown here is derived from an EMBL/GenBank/DDBJ whole genome shotgun (WGS) entry which is preliminary data.</text>
</comment>
<evidence type="ECO:0000256" key="1">
    <source>
        <dbReference type="ARBA" id="ARBA00004370"/>
    </source>
</evidence>
<dbReference type="Gene3D" id="1.20.1070.10">
    <property type="entry name" value="Rhodopsin 7-helix transmembrane proteins"/>
    <property type="match status" value="1"/>
</dbReference>
<keyword evidence="7" id="KW-1185">Reference proteome</keyword>
<evidence type="ECO:0000256" key="2">
    <source>
        <dbReference type="ARBA" id="ARBA00022692"/>
    </source>
</evidence>
<dbReference type="CDD" id="cd00637">
    <property type="entry name" value="7tm_classA_rhodopsin-like"/>
    <property type="match status" value="1"/>
</dbReference>
<evidence type="ECO:0000313" key="7">
    <source>
        <dbReference type="Proteomes" id="UP001159427"/>
    </source>
</evidence>
<gene>
    <name evidence="6" type="ORF">PEVE_00000132</name>
</gene>
<dbReference type="Proteomes" id="UP001159427">
    <property type="component" value="Unassembled WGS sequence"/>
</dbReference>
<dbReference type="EMBL" id="CALNXI010000010">
    <property type="protein sequence ID" value="CAH3014461.1"/>
    <property type="molecule type" value="Genomic_DNA"/>
</dbReference>
<dbReference type="InterPro" id="IPR017452">
    <property type="entry name" value="GPCR_Rhodpsn_7TM"/>
</dbReference>
<feature type="domain" description="G-protein coupled receptors family 1 profile" evidence="5">
    <location>
        <begin position="17"/>
        <end position="84"/>
    </location>
</feature>
<evidence type="ECO:0000256" key="3">
    <source>
        <dbReference type="ARBA" id="ARBA00022989"/>
    </source>
</evidence>
<protein>
    <recommendedName>
        <fullName evidence="5">G-protein coupled receptors family 1 profile domain-containing protein</fullName>
    </recommendedName>
</protein>
<keyword evidence="2" id="KW-0812">Transmembrane</keyword>
<dbReference type="PROSITE" id="PS50262">
    <property type="entry name" value="G_PROTEIN_RECEP_F1_2"/>
    <property type="match status" value="1"/>
</dbReference>
<organism evidence="6 7">
    <name type="scientific">Porites evermanni</name>
    <dbReference type="NCBI Taxonomy" id="104178"/>
    <lineage>
        <taxon>Eukaryota</taxon>
        <taxon>Metazoa</taxon>
        <taxon>Cnidaria</taxon>
        <taxon>Anthozoa</taxon>
        <taxon>Hexacorallia</taxon>
        <taxon>Scleractinia</taxon>
        <taxon>Fungiina</taxon>
        <taxon>Poritidae</taxon>
        <taxon>Porites</taxon>
    </lineage>
</organism>
<dbReference type="SUPFAM" id="SSF81321">
    <property type="entry name" value="Family A G protein-coupled receptor-like"/>
    <property type="match status" value="1"/>
</dbReference>
<name>A0ABN8LBY9_9CNID</name>
<accession>A0ABN8LBY9</accession>